<dbReference type="Gene3D" id="3.30.70.1380">
    <property type="entry name" value="Transcriptional regulatory protein pf0864 domain like"/>
    <property type="match status" value="1"/>
</dbReference>
<name>A0A1H3N8Q5_9ACTN</name>
<dbReference type="GO" id="GO:0016829">
    <property type="term" value="F:lyase activity"/>
    <property type="evidence" value="ECO:0007669"/>
    <property type="project" value="UniProtKB-UniRule"/>
</dbReference>
<evidence type="ECO:0000313" key="3">
    <source>
        <dbReference type="EMBL" id="SDY84599.1"/>
    </source>
</evidence>
<dbReference type="PANTHER" id="PTHR36566:SF1">
    <property type="entry name" value="PYRIDINIUM-3,5-BISTHIOCARBOXYLIC ACID MONONUCLEOTIDE NICKEL INSERTION PROTEIN"/>
    <property type="match status" value="1"/>
</dbReference>
<comment type="similarity">
    <text evidence="2">Belongs to the LarC family.</text>
</comment>
<evidence type="ECO:0000256" key="2">
    <source>
        <dbReference type="HAMAP-Rule" id="MF_01074"/>
    </source>
</evidence>
<dbReference type="Proteomes" id="UP000198921">
    <property type="component" value="Unassembled WGS sequence"/>
</dbReference>
<protein>
    <recommendedName>
        <fullName evidence="2">Pyridinium-3,5-bisthiocarboxylic acid mononucleotide nickel insertion protein</fullName>
        <shortName evidence="2">P2TMN nickel insertion protein</shortName>
        <ecNumber evidence="2">4.99.1.12</ecNumber>
    </recommendedName>
    <alternativeName>
        <fullName evidence="2">Nickel-pincer cofactor biosynthesis protein LarC</fullName>
    </alternativeName>
</protein>
<comment type="catalytic activity">
    <reaction evidence="2">
        <text>Ni(II)-pyridinium-3,5-bisthiocarboxylate mononucleotide = pyridinium-3,5-bisthiocarboxylate mononucleotide + Ni(2+)</text>
        <dbReference type="Rhea" id="RHEA:54784"/>
        <dbReference type="ChEBI" id="CHEBI:49786"/>
        <dbReference type="ChEBI" id="CHEBI:137372"/>
        <dbReference type="ChEBI" id="CHEBI:137373"/>
        <dbReference type="EC" id="4.99.1.12"/>
    </reaction>
</comment>
<reference evidence="4" key="1">
    <citation type="submission" date="2016-10" db="EMBL/GenBank/DDBJ databases">
        <authorList>
            <person name="Varghese N."/>
            <person name="Submissions S."/>
        </authorList>
    </citation>
    <scope>NUCLEOTIDE SEQUENCE [LARGE SCALE GENOMIC DNA]</scope>
    <source>
        <strain evidence="4">DSM 45422</strain>
    </source>
</reference>
<evidence type="ECO:0000256" key="1">
    <source>
        <dbReference type="ARBA" id="ARBA00022596"/>
    </source>
</evidence>
<evidence type="ECO:0000313" key="4">
    <source>
        <dbReference type="Proteomes" id="UP000198921"/>
    </source>
</evidence>
<dbReference type="GO" id="GO:0016151">
    <property type="term" value="F:nickel cation binding"/>
    <property type="evidence" value="ECO:0007669"/>
    <property type="project" value="UniProtKB-UniRule"/>
</dbReference>
<keyword evidence="1 2" id="KW-0533">Nickel</keyword>
<dbReference type="OrthoDB" id="9765625at2"/>
<dbReference type="Pfam" id="PF01969">
    <property type="entry name" value="Ni_insertion"/>
    <property type="match status" value="1"/>
</dbReference>
<dbReference type="NCBIfam" id="TIGR00299">
    <property type="entry name" value="nickel pincer cofactor biosynthesis protein LarC"/>
    <property type="match status" value="1"/>
</dbReference>
<organism evidence="3 4">
    <name type="scientific">Geodermatophilus africanus</name>
    <dbReference type="NCBI Taxonomy" id="1137993"/>
    <lineage>
        <taxon>Bacteria</taxon>
        <taxon>Bacillati</taxon>
        <taxon>Actinomycetota</taxon>
        <taxon>Actinomycetes</taxon>
        <taxon>Geodermatophilales</taxon>
        <taxon>Geodermatophilaceae</taxon>
        <taxon>Geodermatophilus</taxon>
    </lineage>
</organism>
<dbReference type="AlphaFoldDB" id="A0A1H3N8Q5"/>
<accession>A0A1H3N8Q5</accession>
<dbReference type="PANTHER" id="PTHR36566">
    <property type="entry name" value="NICKEL INSERTION PROTEIN-RELATED"/>
    <property type="match status" value="1"/>
</dbReference>
<proteinExistence type="inferred from homology"/>
<dbReference type="InterPro" id="IPR002822">
    <property type="entry name" value="Ni_insertion"/>
</dbReference>
<dbReference type="EMBL" id="FNOT01000012">
    <property type="protein sequence ID" value="SDY84599.1"/>
    <property type="molecule type" value="Genomic_DNA"/>
</dbReference>
<dbReference type="Gene3D" id="3.10.20.300">
    <property type="entry name" value="mk0293 like domain"/>
    <property type="match status" value="1"/>
</dbReference>
<dbReference type="HAMAP" id="MF_01074">
    <property type="entry name" value="LarC"/>
    <property type="match status" value="1"/>
</dbReference>
<gene>
    <name evidence="2" type="primary">larC</name>
    <name evidence="3" type="ORF">SAMN05660209_03884</name>
</gene>
<keyword evidence="2" id="KW-0456">Lyase</keyword>
<dbReference type="EC" id="4.99.1.12" evidence="2"/>
<dbReference type="STRING" id="1137993.SAMN05660209_03884"/>
<sequence>MTRVGWLDLGNGVAGDMLLGAVVGAGVPLADVAAALEPLQLPITLRAEDVRRGGLRAVRVVVEAPEAGQPTRRWSDVRRLLDRLPDPLRSSAVAVFGALARAEAAVHGVAEEDVHFHEVGALDAVADVVGVCAGMAALRLDRLVASPIALGGGRARTAHGTIPVPGPAVLALLEAAGAPGRGGPDEEELATPTGVALATTLASGFGPMPALRPTATGTGAGARDPAGRPNVVRLVVGEGPPGAPGGLDTTTAVVLEANVDDLDPRVWPPVLAALLAAGALDAWLTPTITKKGRPAHVVAALAGPAEVARVREVLLRETTTLGVRETPVVRHALRRTFDTVSVDGQPVAVKLGWGPDGSVLNAMPEWEDVARAAAELGRPVKQVLAQAVGLAEALAADARRPPARE</sequence>
<dbReference type="RefSeq" id="WP_091159879.1">
    <property type="nucleotide sequence ID" value="NZ_FNOT01000012.1"/>
</dbReference>
<comment type="function">
    <text evidence="2">Involved in the biosynthesis of a nickel-pincer cofactor ((SCS)Ni(II) pincer complex). Binds Ni(2+), and functions in nickel delivery to pyridinium-3,5-bisthiocarboxylic acid mononucleotide (P2TMN), to form the mature cofactor. Is thus probably required for the activation of nickel-pincer cofactor-dependent enzymes.</text>
</comment>
<dbReference type="GO" id="GO:0051604">
    <property type="term" value="P:protein maturation"/>
    <property type="evidence" value="ECO:0007669"/>
    <property type="project" value="UniProtKB-UniRule"/>
</dbReference>
<keyword evidence="4" id="KW-1185">Reference proteome</keyword>